<protein>
    <submittedName>
        <fullName evidence="2">Uncharacterized protein</fullName>
    </submittedName>
</protein>
<gene>
    <name evidence="2" type="ORF">S03H2_70044</name>
</gene>
<keyword evidence="1" id="KW-0472">Membrane</keyword>
<feature type="non-terminal residue" evidence="2">
    <location>
        <position position="1"/>
    </location>
</feature>
<dbReference type="EMBL" id="BARU01046431">
    <property type="protein sequence ID" value="GAI01766.1"/>
    <property type="molecule type" value="Genomic_DNA"/>
</dbReference>
<reference evidence="2" key="1">
    <citation type="journal article" date="2014" name="Front. Microbiol.">
        <title>High frequency of phylogenetically diverse reductive dehalogenase-homologous genes in deep subseafloor sedimentary metagenomes.</title>
        <authorList>
            <person name="Kawai M."/>
            <person name="Futagami T."/>
            <person name="Toyoda A."/>
            <person name="Takaki Y."/>
            <person name="Nishi S."/>
            <person name="Hori S."/>
            <person name="Arai W."/>
            <person name="Tsubouchi T."/>
            <person name="Morono Y."/>
            <person name="Uchiyama I."/>
            <person name="Ito T."/>
            <person name="Fujiyama A."/>
            <person name="Inagaki F."/>
            <person name="Takami H."/>
        </authorList>
    </citation>
    <scope>NUCLEOTIDE SEQUENCE</scope>
    <source>
        <strain evidence="2">Expedition CK06-06</strain>
    </source>
</reference>
<feature type="non-terminal residue" evidence="2">
    <location>
        <position position="128"/>
    </location>
</feature>
<proteinExistence type="predicted"/>
<dbReference type="AlphaFoldDB" id="X1L7A3"/>
<feature type="transmembrane region" description="Helical" evidence="1">
    <location>
        <begin position="108"/>
        <end position="127"/>
    </location>
</feature>
<name>X1L7A3_9ZZZZ</name>
<organism evidence="2">
    <name type="scientific">marine sediment metagenome</name>
    <dbReference type="NCBI Taxonomy" id="412755"/>
    <lineage>
        <taxon>unclassified sequences</taxon>
        <taxon>metagenomes</taxon>
        <taxon>ecological metagenomes</taxon>
    </lineage>
</organism>
<comment type="caution">
    <text evidence="2">The sequence shown here is derived from an EMBL/GenBank/DDBJ whole genome shotgun (WGS) entry which is preliminary data.</text>
</comment>
<keyword evidence="1" id="KW-0812">Transmembrane</keyword>
<evidence type="ECO:0000256" key="1">
    <source>
        <dbReference type="SAM" id="Phobius"/>
    </source>
</evidence>
<evidence type="ECO:0000313" key="2">
    <source>
        <dbReference type="EMBL" id="GAI01766.1"/>
    </source>
</evidence>
<sequence length="128" mass="14577">QICCDLLSNINSEDNLTIDYFKTILDAVHQNSFESYTPYSNIFNPTNKIAYFYYASQFYETVQLNITYELSLGTHEYLLCDLVSEEAHENGLKYHQDFITKANVVKGLIITGIVALIGCPIIGIFIFV</sequence>
<accession>X1L7A3</accession>
<keyword evidence="1" id="KW-1133">Transmembrane helix</keyword>